<sequence>METTPSLLQRYRRDRRKLIKFLLSPAAGFVKELRNSSNSISSVDYDTLSADYILHCIQSNGILDISEATRKFTEEAQYPITMDSELGDTYFLVSDPESAGSPPHRAPPPIVVNHSSSNDLHPSDLHDSLIAQKISVPSHESKDKYAANKQKWKPVNRVLSLGLPALHTGLSDDDLRESAYEILLTCMAFYGLEIYIFEDQKKDKSSGFLAGLKNKKDKKHPRSQSQSPERHDEVINTIRVQMQISEAMDACVRQTSMQFASRKACGQLDIPQISLGLLNGIFKSDFLYEKPYMQWKKRQANILEEVFISANHLITDKQVIDTLLAKMNNSEEWDNLMSTSERTEVLAAIRQVSLLLSSVNGHFGIQGETCYWATSYHFNIRLYEKLLFGIFDILDEGNFIEEADEFLKLCKLTWSTLGITQKMHNALYGWVLFQQFVLTEEEMLLDHAIIEVQKLLSAESSRGKDEEYINSLVCYIECDDSKSEMSLVQAILWSITYWCDSKLQDYHLHFSEEHDFFAKVLTLASVLRNKNYGAQDENKLTSDALSGPDIVHVKMYVERSVEAAYRRIEDNMNLGSQMERGNALAVLANDVRVIAEKELNLYSPVLCDWYPESAMVAAKLLHQLYGERLVGKFSRPIILEWVIAQHARILEWTGRILDLEDWEPLSYQQKHSSSAVEVFRIIEETVDQFFGLRLPLDITHLQALLSIIFHTLDSYLHKVCSHIVDKHHLYPPVPPLTRYKEAVFPMIKKKVVENVLLEEEINGNLVELTVSKLCIRLNTLQYIQKQMGILEDGIRKSWGSATISDNSRGEESRETSETVSEYSESVDELFVATFDSLRDTAADAIKRTCEFIDINMMEEDLNMLKDFFIADGEGLPRSLVENEAQFAHQILNLYSLQTESVIQMLMTASELIPTGVESHKHRHRHLVDAHTLVRVLCHKKDKEASQFLKLHYQLPASSGGFDLQTYSFHFVENLHESFIPARASLLRYTTVTNLLSRYMMVLAVHSDYEDESPLKEPGLKPPMMADLLRNTSMQWSNNGHDSFKSIKKKFQKVTSEIRHSGSLSYS</sequence>
<dbReference type="InterPro" id="IPR057984">
    <property type="entry name" value="PATROL1_C"/>
</dbReference>
<dbReference type="PANTHER" id="PTHR31280">
    <property type="entry name" value="PROTEIN UNC-13 HOMOLOG"/>
    <property type="match status" value="1"/>
</dbReference>
<evidence type="ECO:0000259" key="2">
    <source>
        <dbReference type="PROSITE" id="PS51258"/>
    </source>
</evidence>
<feature type="domain" description="MHD1" evidence="2">
    <location>
        <begin position="589"/>
        <end position="723"/>
    </location>
</feature>
<accession>A0A166JC90</accession>
<dbReference type="InterPro" id="IPR014772">
    <property type="entry name" value="Munc13_dom-2"/>
</dbReference>
<feature type="region of interest" description="Disordered" evidence="1">
    <location>
        <begin position="209"/>
        <end position="232"/>
    </location>
</feature>
<dbReference type="PROSITE" id="PS51259">
    <property type="entry name" value="MHD2"/>
    <property type="match status" value="1"/>
</dbReference>
<dbReference type="Pfam" id="PF25761">
    <property type="entry name" value="TPR_PATROL1"/>
    <property type="match status" value="1"/>
</dbReference>
<dbReference type="PROSITE" id="PS51258">
    <property type="entry name" value="MHD1"/>
    <property type="match status" value="1"/>
</dbReference>
<proteinExistence type="predicted"/>
<feature type="region of interest" description="Disordered" evidence="1">
    <location>
        <begin position="801"/>
        <end position="820"/>
    </location>
</feature>
<organism evidence="4">
    <name type="scientific">Daucus carota subsp. sativus</name>
    <name type="common">Carrot</name>
    <dbReference type="NCBI Taxonomy" id="79200"/>
    <lineage>
        <taxon>Eukaryota</taxon>
        <taxon>Viridiplantae</taxon>
        <taxon>Streptophyta</taxon>
        <taxon>Embryophyta</taxon>
        <taxon>Tracheophyta</taxon>
        <taxon>Spermatophyta</taxon>
        <taxon>Magnoliopsida</taxon>
        <taxon>eudicotyledons</taxon>
        <taxon>Gunneridae</taxon>
        <taxon>Pentapetalae</taxon>
        <taxon>asterids</taxon>
        <taxon>campanulids</taxon>
        <taxon>Apiales</taxon>
        <taxon>Apiaceae</taxon>
        <taxon>Apioideae</taxon>
        <taxon>Scandiceae</taxon>
        <taxon>Daucinae</taxon>
        <taxon>Daucus</taxon>
        <taxon>Daucus sect. Daucus</taxon>
    </lineage>
</organism>
<gene>
    <name evidence="4" type="ORF">DCAR_004665</name>
</gene>
<dbReference type="PANTHER" id="PTHR31280:SF3">
    <property type="entry name" value="DNA TOPOISOMERASE 4 SUBUNIT B (DUF810)"/>
    <property type="match status" value="1"/>
</dbReference>
<feature type="domain" description="MHD2" evidence="3">
    <location>
        <begin position="800"/>
        <end position="905"/>
    </location>
</feature>
<dbReference type="InterPro" id="IPR014770">
    <property type="entry name" value="Munc13_1"/>
</dbReference>
<name>A0A166JC90_DAUCS</name>
<dbReference type="AlphaFoldDB" id="A0A166JC90"/>
<dbReference type="OMA" id="FHESSYP"/>
<dbReference type="EMBL" id="LNRQ01000001">
    <property type="protein sequence ID" value="KZN12009.1"/>
    <property type="molecule type" value="Genomic_DNA"/>
</dbReference>
<feature type="compositionally biased region" description="Basic residues" evidence="1">
    <location>
        <begin position="213"/>
        <end position="222"/>
    </location>
</feature>
<protein>
    <recommendedName>
        <fullName evidence="5">MHD1 domain-containing protein</fullName>
    </recommendedName>
</protein>
<dbReference type="Gene3D" id="1.10.357.50">
    <property type="match status" value="1"/>
</dbReference>
<evidence type="ECO:0000256" key="1">
    <source>
        <dbReference type="SAM" id="MobiDB-lite"/>
    </source>
</evidence>
<reference evidence="4" key="1">
    <citation type="journal article" date="2016" name="Nat. Genet.">
        <title>A high-quality carrot genome assembly provides new insights into carotenoid accumulation and asterid genome evolution.</title>
        <authorList>
            <person name="Iorizzo M."/>
            <person name="Ellison S."/>
            <person name="Senalik D."/>
            <person name="Zeng P."/>
            <person name="Satapoomin P."/>
            <person name="Huang J."/>
            <person name="Bowman M."/>
            <person name="Iovene M."/>
            <person name="Sanseverino W."/>
            <person name="Cavagnaro P."/>
            <person name="Yildiz M."/>
            <person name="Macko-Podgorni A."/>
            <person name="Moranska E."/>
            <person name="Grzebelus E."/>
            <person name="Grzebelus D."/>
            <person name="Ashrafi H."/>
            <person name="Zheng Z."/>
            <person name="Cheng S."/>
            <person name="Spooner D."/>
            <person name="Van Deynze A."/>
            <person name="Simon P."/>
        </authorList>
    </citation>
    <scope>NUCLEOTIDE SEQUENCE [LARGE SCALE GENOMIC DNA]</scope>
    <source>
        <tissue evidence="4">Leaf</tissue>
    </source>
</reference>
<feature type="compositionally biased region" description="Basic and acidic residues" evidence="1">
    <location>
        <begin position="807"/>
        <end position="816"/>
    </location>
</feature>
<evidence type="ECO:0000259" key="3">
    <source>
        <dbReference type="PROSITE" id="PS51259"/>
    </source>
</evidence>
<comment type="caution">
    <text evidence="4">The sequence shown here is derived from an EMBL/GenBank/DDBJ whole genome shotgun (WGS) entry which is preliminary data.</text>
</comment>
<dbReference type="InterPro" id="IPR008528">
    <property type="entry name" value="unc-13_homologue"/>
</dbReference>
<dbReference type="Gramene" id="KZN12009">
    <property type="protein sequence ID" value="KZN12009"/>
    <property type="gene ID" value="DCAR_004665"/>
</dbReference>
<evidence type="ECO:0000313" key="4">
    <source>
        <dbReference type="EMBL" id="KZN12009.1"/>
    </source>
</evidence>
<evidence type="ECO:0008006" key="5">
    <source>
        <dbReference type="Google" id="ProtNLM"/>
    </source>
</evidence>